<comment type="caution">
    <text evidence="7">The sequence shown here is derived from an EMBL/GenBank/DDBJ whole genome shotgun (WGS) entry which is preliminary data.</text>
</comment>
<accession>A0ABD3U1C4</accession>
<evidence type="ECO:0000259" key="6">
    <source>
        <dbReference type="PROSITE" id="PS50157"/>
    </source>
</evidence>
<dbReference type="Proteomes" id="UP001634394">
    <property type="component" value="Unassembled WGS sequence"/>
</dbReference>
<reference evidence="7 8" key="1">
    <citation type="submission" date="2024-11" db="EMBL/GenBank/DDBJ databases">
        <title>Chromosome-level genome assembly of the freshwater bivalve Anodonta woodiana.</title>
        <authorList>
            <person name="Chen X."/>
        </authorList>
    </citation>
    <scope>NUCLEOTIDE SEQUENCE [LARGE SCALE GENOMIC DNA]</scope>
    <source>
        <strain evidence="7">MN2024</strain>
        <tissue evidence="7">Gills</tissue>
    </source>
</reference>
<evidence type="ECO:0000256" key="4">
    <source>
        <dbReference type="ARBA" id="ARBA00022833"/>
    </source>
</evidence>
<dbReference type="SUPFAM" id="SSF57667">
    <property type="entry name" value="beta-beta-alpha zinc fingers"/>
    <property type="match status" value="1"/>
</dbReference>
<evidence type="ECO:0000256" key="1">
    <source>
        <dbReference type="ARBA" id="ARBA00022723"/>
    </source>
</evidence>
<evidence type="ECO:0000313" key="7">
    <source>
        <dbReference type="EMBL" id="KAL3842847.1"/>
    </source>
</evidence>
<organism evidence="7 8">
    <name type="scientific">Sinanodonta woodiana</name>
    <name type="common">Chinese pond mussel</name>
    <name type="synonym">Anodonta woodiana</name>
    <dbReference type="NCBI Taxonomy" id="1069815"/>
    <lineage>
        <taxon>Eukaryota</taxon>
        <taxon>Metazoa</taxon>
        <taxon>Spiralia</taxon>
        <taxon>Lophotrochozoa</taxon>
        <taxon>Mollusca</taxon>
        <taxon>Bivalvia</taxon>
        <taxon>Autobranchia</taxon>
        <taxon>Heteroconchia</taxon>
        <taxon>Palaeoheterodonta</taxon>
        <taxon>Unionida</taxon>
        <taxon>Unionoidea</taxon>
        <taxon>Unionidae</taxon>
        <taxon>Unioninae</taxon>
        <taxon>Sinanodonta</taxon>
    </lineage>
</organism>
<dbReference type="InterPro" id="IPR036236">
    <property type="entry name" value="Znf_C2H2_sf"/>
</dbReference>
<dbReference type="Pfam" id="PF00096">
    <property type="entry name" value="zf-C2H2"/>
    <property type="match status" value="2"/>
</dbReference>
<dbReference type="FunFam" id="3.30.160.60:FF:000072">
    <property type="entry name" value="zinc finger protein 143 isoform X1"/>
    <property type="match status" value="1"/>
</dbReference>
<dbReference type="PANTHER" id="PTHR46105:SF28">
    <property type="entry name" value="ZINC FINGER PROTEIN 37-LIKE"/>
    <property type="match status" value="1"/>
</dbReference>
<dbReference type="GO" id="GO:0008270">
    <property type="term" value="F:zinc ion binding"/>
    <property type="evidence" value="ECO:0007669"/>
    <property type="project" value="UniProtKB-KW"/>
</dbReference>
<dbReference type="AlphaFoldDB" id="A0ABD3U1C4"/>
<evidence type="ECO:0000256" key="3">
    <source>
        <dbReference type="ARBA" id="ARBA00022771"/>
    </source>
</evidence>
<gene>
    <name evidence="7" type="ORF">ACJMK2_020828</name>
</gene>
<proteinExistence type="predicted"/>
<keyword evidence="3 5" id="KW-0863">Zinc-finger</keyword>
<evidence type="ECO:0000256" key="2">
    <source>
        <dbReference type="ARBA" id="ARBA00022737"/>
    </source>
</evidence>
<feature type="domain" description="C2H2-type" evidence="6">
    <location>
        <begin position="79"/>
        <end position="106"/>
    </location>
</feature>
<dbReference type="SMART" id="SM00355">
    <property type="entry name" value="ZnF_C2H2"/>
    <property type="match status" value="2"/>
</dbReference>
<evidence type="ECO:0000313" key="8">
    <source>
        <dbReference type="Proteomes" id="UP001634394"/>
    </source>
</evidence>
<dbReference type="PROSITE" id="PS00028">
    <property type="entry name" value="ZINC_FINGER_C2H2_1"/>
    <property type="match status" value="2"/>
</dbReference>
<dbReference type="InterPro" id="IPR050457">
    <property type="entry name" value="ZnFinger_BTB_dom_contain"/>
</dbReference>
<dbReference type="PANTHER" id="PTHR46105">
    <property type="entry name" value="AGAP004733-PA"/>
    <property type="match status" value="1"/>
</dbReference>
<dbReference type="PROSITE" id="PS50157">
    <property type="entry name" value="ZINC_FINGER_C2H2_2"/>
    <property type="match status" value="2"/>
</dbReference>
<sequence>MHKGTVSEYRIEPSFQDQLEHRRNEIVRDDTDVMIDVQNEGAMTSQPVNKNQCTLCGKVLTKKHNLPRHMAVHSMEKRHRCPVCQKAFARKDVLEKHKVLHTGEKSYQCHLCGKFIHNMHTCRGTFITLICHNIVKRRIIQEKTILSRVLYVGLRFYW</sequence>
<protein>
    <recommendedName>
        <fullName evidence="6">C2H2-type domain-containing protein</fullName>
    </recommendedName>
</protein>
<keyword evidence="1" id="KW-0479">Metal-binding</keyword>
<evidence type="ECO:0000256" key="5">
    <source>
        <dbReference type="PROSITE-ProRule" id="PRU00042"/>
    </source>
</evidence>
<keyword evidence="8" id="KW-1185">Reference proteome</keyword>
<name>A0ABD3U1C4_SINWO</name>
<dbReference type="Gene3D" id="3.30.160.60">
    <property type="entry name" value="Classic Zinc Finger"/>
    <property type="match status" value="2"/>
</dbReference>
<dbReference type="EMBL" id="JBJQND010000017">
    <property type="protein sequence ID" value="KAL3842847.1"/>
    <property type="molecule type" value="Genomic_DNA"/>
</dbReference>
<feature type="domain" description="C2H2-type" evidence="6">
    <location>
        <begin position="51"/>
        <end position="78"/>
    </location>
</feature>
<dbReference type="InterPro" id="IPR013087">
    <property type="entry name" value="Znf_C2H2_type"/>
</dbReference>
<keyword evidence="2" id="KW-0677">Repeat</keyword>
<keyword evidence="4" id="KW-0862">Zinc</keyword>